<dbReference type="GO" id="GO:0015421">
    <property type="term" value="F:ABC-type oligopeptide transporter activity"/>
    <property type="evidence" value="ECO:0007669"/>
    <property type="project" value="TreeGrafter"/>
</dbReference>
<evidence type="ECO:0000256" key="1">
    <source>
        <dbReference type="ARBA" id="ARBA00004651"/>
    </source>
</evidence>
<evidence type="ECO:0000256" key="4">
    <source>
        <dbReference type="ARBA" id="ARBA00022741"/>
    </source>
</evidence>
<dbReference type="SUPFAM" id="SSF52540">
    <property type="entry name" value="P-loop containing nucleoside triphosphate hydrolases"/>
    <property type="match status" value="1"/>
</dbReference>
<dbReference type="Gene3D" id="3.40.50.300">
    <property type="entry name" value="P-loop containing nucleotide triphosphate hydrolases"/>
    <property type="match status" value="1"/>
</dbReference>
<feature type="transmembrane region" description="Helical" evidence="8">
    <location>
        <begin position="51"/>
        <end position="74"/>
    </location>
</feature>
<evidence type="ECO:0000256" key="7">
    <source>
        <dbReference type="ARBA" id="ARBA00023136"/>
    </source>
</evidence>
<evidence type="ECO:0000259" key="9">
    <source>
        <dbReference type="PROSITE" id="PS50893"/>
    </source>
</evidence>
<proteinExistence type="predicted"/>
<protein>
    <submittedName>
        <fullName evidence="11">ABC transporter ATP-binding protein</fullName>
    </submittedName>
</protein>
<evidence type="ECO:0000256" key="6">
    <source>
        <dbReference type="ARBA" id="ARBA00022989"/>
    </source>
</evidence>
<dbReference type="InterPro" id="IPR003439">
    <property type="entry name" value="ABC_transporter-like_ATP-bd"/>
</dbReference>
<feature type="transmembrane region" description="Helical" evidence="8">
    <location>
        <begin position="279"/>
        <end position="301"/>
    </location>
</feature>
<evidence type="ECO:0000256" key="5">
    <source>
        <dbReference type="ARBA" id="ARBA00022840"/>
    </source>
</evidence>
<dbReference type="InterPro" id="IPR039421">
    <property type="entry name" value="Type_1_exporter"/>
</dbReference>
<dbReference type="InterPro" id="IPR036640">
    <property type="entry name" value="ABC1_TM_sf"/>
</dbReference>
<dbReference type="Pfam" id="PF00005">
    <property type="entry name" value="ABC_tran"/>
    <property type="match status" value="1"/>
</dbReference>
<accession>A0A932R0V6</accession>
<sequence length="617" mass="70400">MLWYDTAIRHLSASGGYRIVLFLRRYMKSGMRKVTKETFKIFWRYGKRYRLTLAIMLISLGTVTVIESIIPFFYKRFFDVLAVSHPHGPAAGRLVRIVAEIFGLWMLTWLGYRIEIFCNGFFQPRVMADLEDACFEYLHRHSYSFFVNRFAGSLVRRVNRFVDAFESVADRMYLDLFPMILRSLLTLVVLWVWHSLLGILVAAWLVAFFAANYVVANYKLKYDLQAAAVDTEVTGQLADTVTNNINIKLFSSLARELARYREITERHFRIRRFTWRLSGAIEGMQALFMVSLEFGVFYVAVRLWDQGLLTLGDFVLIQAYLVGMFRRLWETWRVIRDIYRRLADAEEMTEILTTPHEVADRPDAGELEVRAGEVEFRNVTFAYHKTREVVQDFSLRIRPGQKVGLVGPSGAGKSTLVSLLFRFFDVAGGGIFIDGVNIAAVTQDSLRAAVALVPQDPILFHRTLLENIRYGRHDATDEEVFVAARLAHCDEFIERLAQGYRTYVGERGIKLSGGERQRVAIARAILKNAPILVLDEATSSLDSHSEGLIQEALARLMEGKTTIVIAHRLSTIMKMDRIVVVRRGAIVEAGSHQELVQKSGGLYKKLWELQAGGFLSS</sequence>
<dbReference type="PROSITE" id="PS00211">
    <property type="entry name" value="ABC_TRANSPORTER_1"/>
    <property type="match status" value="1"/>
</dbReference>
<dbReference type="PROSITE" id="PS50893">
    <property type="entry name" value="ABC_TRANSPORTER_2"/>
    <property type="match status" value="1"/>
</dbReference>
<dbReference type="Gene3D" id="1.20.1560.10">
    <property type="entry name" value="ABC transporter type 1, transmembrane domain"/>
    <property type="match status" value="1"/>
</dbReference>
<keyword evidence="5 11" id="KW-0067">ATP-binding</keyword>
<evidence type="ECO:0000256" key="3">
    <source>
        <dbReference type="ARBA" id="ARBA00022692"/>
    </source>
</evidence>
<feature type="domain" description="ABC transmembrane type-1" evidence="10">
    <location>
        <begin position="54"/>
        <end position="340"/>
    </location>
</feature>
<evidence type="ECO:0000259" key="10">
    <source>
        <dbReference type="PROSITE" id="PS50929"/>
    </source>
</evidence>
<dbReference type="GO" id="GO:0016887">
    <property type="term" value="F:ATP hydrolysis activity"/>
    <property type="evidence" value="ECO:0007669"/>
    <property type="project" value="InterPro"/>
</dbReference>
<gene>
    <name evidence="11" type="ORF">HY221_01285</name>
</gene>
<comment type="subcellular location">
    <subcellularLocation>
        <location evidence="1">Cell membrane</location>
        <topology evidence="1">Multi-pass membrane protein</topology>
    </subcellularLocation>
</comment>
<dbReference type="AlphaFoldDB" id="A0A932R0V6"/>
<dbReference type="InterPro" id="IPR017871">
    <property type="entry name" value="ABC_transporter-like_CS"/>
</dbReference>
<evidence type="ECO:0000313" key="11">
    <source>
        <dbReference type="EMBL" id="MBI3630954.1"/>
    </source>
</evidence>
<dbReference type="InterPro" id="IPR003593">
    <property type="entry name" value="AAA+_ATPase"/>
</dbReference>
<dbReference type="GO" id="GO:0005886">
    <property type="term" value="C:plasma membrane"/>
    <property type="evidence" value="ECO:0007669"/>
    <property type="project" value="UniProtKB-SubCell"/>
</dbReference>
<name>A0A932R0V6_9BACT</name>
<dbReference type="SMART" id="SM00382">
    <property type="entry name" value="AAA"/>
    <property type="match status" value="1"/>
</dbReference>
<dbReference type="PROSITE" id="PS50929">
    <property type="entry name" value="ABC_TM1F"/>
    <property type="match status" value="1"/>
</dbReference>
<evidence type="ECO:0000256" key="2">
    <source>
        <dbReference type="ARBA" id="ARBA00022448"/>
    </source>
</evidence>
<dbReference type="InterPro" id="IPR027417">
    <property type="entry name" value="P-loop_NTPase"/>
</dbReference>
<organism evidence="11 12">
    <name type="scientific">Candidatus Sungiibacteriota bacterium</name>
    <dbReference type="NCBI Taxonomy" id="2750080"/>
    <lineage>
        <taxon>Bacteria</taxon>
        <taxon>Candidatus Sungiibacteriota</taxon>
    </lineage>
</organism>
<dbReference type="PANTHER" id="PTHR43394:SF1">
    <property type="entry name" value="ATP-BINDING CASSETTE SUB-FAMILY B MEMBER 10, MITOCHONDRIAL"/>
    <property type="match status" value="1"/>
</dbReference>
<dbReference type="Proteomes" id="UP000753196">
    <property type="component" value="Unassembled WGS sequence"/>
</dbReference>
<dbReference type="SUPFAM" id="SSF90123">
    <property type="entry name" value="ABC transporter transmembrane region"/>
    <property type="match status" value="1"/>
</dbReference>
<keyword evidence="7 8" id="KW-0472">Membrane</keyword>
<dbReference type="PANTHER" id="PTHR43394">
    <property type="entry name" value="ATP-DEPENDENT PERMEASE MDL1, MITOCHONDRIAL"/>
    <property type="match status" value="1"/>
</dbReference>
<comment type="caution">
    <text evidence="11">The sequence shown here is derived from an EMBL/GenBank/DDBJ whole genome shotgun (WGS) entry which is preliminary data.</text>
</comment>
<dbReference type="EMBL" id="JACQCR010000031">
    <property type="protein sequence ID" value="MBI3630954.1"/>
    <property type="molecule type" value="Genomic_DNA"/>
</dbReference>
<dbReference type="GO" id="GO:0005524">
    <property type="term" value="F:ATP binding"/>
    <property type="evidence" value="ECO:0007669"/>
    <property type="project" value="UniProtKB-KW"/>
</dbReference>
<evidence type="ECO:0000256" key="8">
    <source>
        <dbReference type="SAM" id="Phobius"/>
    </source>
</evidence>
<feature type="domain" description="ABC transporter" evidence="9">
    <location>
        <begin position="374"/>
        <end position="608"/>
    </location>
</feature>
<evidence type="ECO:0000313" key="12">
    <source>
        <dbReference type="Proteomes" id="UP000753196"/>
    </source>
</evidence>
<reference evidence="11" key="1">
    <citation type="submission" date="2020-07" db="EMBL/GenBank/DDBJ databases">
        <title>Huge and variable diversity of episymbiotic CPR bacteria and DPANN archaea in groundwater ecosystems.</title>
        <authorList>
            <person name="He C.Y."/>
            <person name="Keren R."/>
            <person name="Whittaker M."/>
            <person name="Farag I.F."/>
            <person name="Doudna J."/>
            <person name="Cate J.H.D."/>
            <person name="Banfield J.F."/>
        </authorList>
    </citation>
    <scope>NUCLEOTIDE SEQUENCE</scope>
    <source>
        <strain evidence="11">NC_groundwater_973_Pr1_S-0.2um_54_13</strain>
    </source>
</reference>
<dbReference type="InterPro" id="IPR011527">
    <property type="entry name" value="ABC1_TM_dom"/>
</dbReference>
<dbReference type="FunFam" id="3.40.50.300:FF:000287">
    <property type="entry name" value="Multidrug ABC transporter ATP-binding protein"/>
    <property type="match status" value="1"/>
</dbReference>
<keyword evidence="3 8" id="KW-0812">Transmembrane</keyword>
<keyword evidence="2" id="KW-0813">Transport</keyword>
<keyword evidence="6 8" id="KW-1133">Transmembrane helix</keyword>
<keyword evidence="4" id="KW-0547">Nucleotide-binding</keyword>
<dbReference type="Pfam" id="PF00664">
    <property type="entry name" value="ABC_membrane"/>
    <property type="match status" value="1"/>
</dbReference>